<reference evidence="1" key="1">
    <citation type="journal article" date="2007" name="PLoS ONE">
        <title>The first genome sequence of an elite grapevine cultivar (Pinot noir Vitis vinifera L.): coping with a highly heterozygous genome.</title>
        <authorList>
            <person name="Velasco R."/>
            <person name="Zharkikh A."/>
            <person name="Troggio M."/>
            <person name="Cartwright D.A."/>
            <person name="Cestaro A."/>
            <person name="Pruss D."/>
            <person name="Pindo M."/>
            <person name="FitzGerald L.M."/>
            <person name="Vezzulli S."/>
            <person name="Reid J."/>
            <person name="Malacarne G."/>
            <person name="Iliev D."/>
            <person name="Coppola G."/>
            <person name="Wardell B."/>
            <person name="Micheletti D."/>
            <person name="Macalma T."/>
            <person name="Facci M."/>
            <person name="Mitchell J.T."/>
            <person name="Perazzolli M."/>
            <person name="Eldredge G."/>
            <person name="Gatto P."/>
            <person name="Oyzerski R."/>
            <person name="Moretto M."/>
            <person name="Gutin N."/>
            <person name="Stefanini M."/>
            <person name="Chen Y."/>
            <person name="Segala C."/>
            <person name="Davenport C."/>
            <person name="Dematte L."/>
            <person name="Mraz A."/>
            <person name="Battilana J."/>
            <person name="Stormo K."/>
            <person name="Costa F."/>
            <person name="Tao Q."/>
            <person name="Si-Ammour A."/>
            <person name="Harkins T."/>
            <person name="Lackey A."/>
            <person name="Perbost C."/>
            <person name="Taillon B."/>
            <person name="Stella A."/>
            <person name="Solovyev V."/>
            <person name="Fawcett J.A."/>
            <person name="Sterck L."/>
            <person name="Vandepoele K."/>
            <person name="Grando S.M."/>
            <person name="Toppo S."/>
            <person name="Moser C."/>
            <person name="Lanchbury J."/>
            <person name="Bogden R."/>
            <person name="Skolnick M."/>
            <person name="Sgaramella V."/>
            <person name="Bhatnagar S.K."/>
            <person name="Fontana P."/>
            <person name="Gutin A."/>
            <person name="Van de Peer Y."/>
            <person name="Salamini F."/>
            <person name="Viola R."/>
        </authorList>
    </citation>
    <scope>NUCLEOTIDE SEQUENCE</scope>
</reference>
<proteinExistence type="predicted"/>
<sequence>MGSEDYFDWCENMERLLRETRRLREENNMLRIQKCKVLQEERPEEKLPLTCPTLLDDSSNSTHISTKRRCDRSYSGHAKLVFLTTSTTACRPLIERGPLGFVNGRLDDMISTPFNPYIIDYEPPRGFMVPKFTTYDKTSDPFDHILHYSSGSQESNASNSTQFGVEMKELQPLQTDHSKLKEEFCKVLRNQPFVAKSAFCCENFAAFLHSVVDFLLKLPDICDTLEAENLKVEANFVALRR</sequence>
<organism evidence="1">
    <name type="scientific">Vitis vinifera</name>
    <name type="common">Grape</name>
    <dbReference type="NCBI Taxonomy" id="29760"/>
    <lineage>
        <taxon>Eukaryota</taxon>
        <taxon>Viridiplantae</taxon>
        <taxon>Streptophyta</taxon>
        <taxon>Embryophyta</taxon>
        <taxon>Tracheophyta</taxon>
        <taxon>Spermatophyta</taxon>
        <taxon>Magnoliopsida</taxon>
        <taxon>eudicotyledons</taxon>
        <taxon>Gunneridae</taxon>
        <taxon>Pentapetalae</taxon>
        <taxon>rosids</taxon>
        <taxon>Vitales</taxon>
        <taxon>Vitaceae</taxon>
        <taxon>Viteae</taxon>
        <taxon>Vitis</taxon>
    </lineage>
</organism>
<accession>A5BL76</accession>
<protein>
    <submittedName>
        <fullName evidence="1">Uncharacterized protein</fullName>
    </submittedName>
</protein>
<gene>
    <name evidence="1" type="ORF">VITISV_002836</name>
</gene>
<dbReference type="AlphaFoldDB" id="A5BL76"/>
<dbReference type="EMBL" id="AM463378">
    <property type="protein sequence ID" value="CAN68058.1"/>
    <property type="molecule type" value="Genomic_DNA"/>
</dbReference>
<name>A5BL76_VITVI</name>
<evidence type="ECO:0000313" key="1">
    <source>
        <dbReference type="EMBL" id="CAN68058.1"/>
    </source>
</evidence>